<protein>
    <submittedName>
        <fullName evidence="3">Uncharacterized protein</fullName>
    </submittedName>
</protein>
<keyword evidence="4" id="KW-1185">Reference proteome</keyword>
<feature type="signal peptide" evidence="2">
    <location>
        <begin position="1"/>
        <end position="18"/>
    </location>
</feature>
<name>A0A9P4QPV5_9PLEO</name>
<evidence type="ECO:0000313" key="3">
    <source>
        <dbReference type="EMBL" id="KAF2728707.1"/>
    </source>
</evidence>
<dbReference type="AlphaFoldDB" id="A0A9P4QPV5"/>
<evidence type="ECO:0000256" key="1">
    <source>
        <dbReference type="SAM" id="MobiDB-lite"/>
    </source>
</evidence>
<dbReference type="EMBL" id="ML996269">
    <property type="protein sequence ID" value="KAF2728707.1"/>
    <property type="molecule type" value="Genomic_DNA"/>
</dbReference>
<gene>
    <name evidence="3" type="ORF">EJ04DRAFT_569283</name>
</gene>
<feature type="chain" id="PRO_5040208325" evidence="2">
    <location>
        <begin position="19"/>
        <end position="329"/>
    </location>
</feature>
<feature type="compositionally biased region" description="Low complexity" evidence="1">
    <location>
        <begin position="231"/>
        <end position="286"/>
    </location>
</feature>
<keyword evidence="2" id="KW-0732">Signal</keyword>
<sequence>MKLTACLALVAALPFTLGEKQRLSRPTAATRTVVPNSPHHMLSPRHHYRYEGTKYVWLEDRWDDHDLICYECAPKKHSKKFKCQQTKMMHCGEHPYQTETVTEGATTTTATVIQITGTPKDQNMLSKRKHKDDPNATRKKLVRLTDPWTGNKICVEMKQTNPKRPDQVHTIHGPKKDKKCNKEGITFDVDPKNKDPKITTTTIDATTATKTLMTRPQQKTVTTYLRAKAETTSTSSHSTPTTASSPSQTSPTTALASSQTAPTSTPAPSRSTPTTSPAPASTNPAPEDSEAVFDRAYERGFDKGYSKGYLEGYNDGWYDKAGKKNGTVI</sequence>
<proteinExistence type="predicted"/>
<evidence type="ECO:0000313" key="4">
    <source>
        <dbReference type="Proteomes" id="UP000799444"/>
    </source>
</evidence>
<reference evidence="3" key="1">
    <citation type="journal article" date="2020" name="Stud. Mycol.">
        <title>101 Dothideomycetes genomes: a test case for predicting lifestyles and emergence of pathogens.</title>
        <authorList>
            <person name="Haridas S."/>
            <person name="Albert R."/>
            <person name="Binder M."/>
            <person name="Bloem J."/>
            <person name="Labutti K."/>
            <person name="Salamov A."/>
            <person name="Andreopoulos B."/>
            <person name="Baker S."/>
            <person name="Barry K."/>
            <person name="Bills G."/>
            <person name="Bluhm B."/>
            <person name="Cannon C."/>
            <person name="Castanera R."/>
            <person name="Culley D."/>
            <person name="Daum C."/>
            <person name="Ezra D."/>
            <person name="Gonzalez J."/>
            <person name="Henrissat B."/>
            <person name="Kuo A."/>
            <person name="Liang C."/>
            <person name="Lipzen A."/>
            <person name="Lutzoni F."/>
            <person name="Magnuson J."/>
            <person name="Mondo S."/>
            <person name="Nolan M."/>
            <person name="Ohm R."/>
            <person name="Pangilinan J."/>
            <person name="Park H.-J."/>
            <person name="Ramirez L."/>
            <person name="Alfaro M."/>
            <person name="Sun H."/>
            <person name="Tritt A."/>
            <person name="Yoshinaga Y."/>
            <person name="Zwiers L.-H."/>
            <person name="Turgeon B."/>
            <person name="Goodwin S."/>
            <person name="Spatafora J."/>
            <person name="Crous P."/>
            <person name="Grigoriev I."/>
        </authorList>
    </citation>
    <scope>NUCLEOTIDE SEQUENCE</scope>
    <source>
        <strain evidence="3">CBS 125425</strain>
    </source>
</reference>
<dbReference type="Proteomes" id="UP000799444">
    <property type="component" value="Unassembled WGS sequence"/>
</dbReference>
<feature type="region of interest" description="Disordered" evidence="1">
    <location>
        <begin position="227"/>
        <end position="290"/>
    </location>
</feature>
<evidence type="ECO:0000256" key="2">
    <source>
        <dbReference type="SAM" id="SignalP"/>
    </source>
</evidence>
<comment type="caution">
    <text evidence="3">The sequence shown here is derived from an EMBL/GenBank/DDBJ whole genome shotgun (WGS) entry which is preliminary data.</text>
</comment>
<organism evidence="3 4">
    <name type="scientific">Polyplosphaeria fusca</name>
    <dbReference type="NCBI Taxonomy" id="682080"/>
    <lineage>
        <taxon>Eukaryota</taxon>
        <taxon>Fungi</taxon>
        <taxon>Dikarya</taxon>
        <taxon>Ascomycota</taxon>
        <taxon>Pezizomycotina</taxon>
        <taxon>Dothideomycetes</taxon>
        <taxon>Pleosporomycetidae</taxon>
        <taxon>Pleosporales</taxon>
        <taxon>Tetraplosphaeriaceae</taxon>
        <taxon>Polyplosphaeria</taxon>
    </lineage>
</organism>
<accession>A0A9P4QPV5</accession>